<dbReference type="Gene3D" id="3.40.190.10">
    <property type="entry name" value="Periplasmic binding protein-like II"/>
    <property type="match status" value="2"/>
</dbReference>
<dbReference type="InterPro" id="IPR006059">
    <property type="entry name" value="SBP"/>
</dbReference>
<keyword evidence="3" id="KW-0762">Sugar transport</keyword>
<keyword evidence="2" id="KW-0813">Transport</keyword>
<gene>
    <name evidence="6" type="ORF">SAMN04487949_0680</name>
</gene>
<evidence type="ECO:0000256" key="5">
    <source>
        <dbReference type="SAM" id="MobiDB-lite"/>
    </source>
</evidence>
<feature type="region of interest" description="Disordered" evidence="5">
    <location>
        <begin position="29"/>
        <end position="59"/>
    </location>
</feature>
<proteinExistence type="inferred from homology"/>
<dbReference type="GO" id="GO:0055052">
    <property type="term" value="C:ATP-binding cassette (ABC) transporter complex, substrate-binding subunit-containing"/>
    <property type="evidence" value="ECO:0007669"/>
    <property type="project" value="TreeGrafter"/>
</dbReference>
<dbReference type="SUPFAM" id="SSF53850">
    <property type="entry name" value="Periplasmic binding protein-like II"/>
    <property type="match status" value="1"/>
</dbReference>
<dbReference type="InterPro" id="IPR006060">
    <property type="entry name" value="Maltose/Cyclodextrin-bd"/>
</dbReference>
<dbReference type="Pfam" id="PF13416">
    <property type="entry name" value="SBP_bac_8"/>
    <property type="match status" value="1"/>
</dbReference>
<dbReference type="PROSITE" id="PS51318">
    <property type="entry name" value="TAT"/>
    <property type="match status" value="1"/>
</dbReference>
<keyword evidence="7" id="KW-1185">Reference proteome</keyword>
<dbReference type="PANTHER" id="PTHR30061:SF50">
    <property type="entry name" value="MALTOSE_MALTODEXTRIN-BINDING PERIPLASMIC PROTEIN"/>
    <property type="match status" value="1"/>
</dbReference>
<accession>A0A1G9Q4W2</accession>
<evidence type="ECO:0000313" key="7">
    <source>
        <dbReference type="Proteomes" id="UP000199451"/>
    </source>
</evidence>
<dbReference type="InterPro" id="IPR006311">
    <property type="entry name" value="TAT_signal"/>
</dbReference>
<dbReference type="GO" id="GO:0015768">
    <property type="term" value="P:maltose transport"/>
    <property type="evidence" value="ECO:0007669"/>
    <property type="project" value="TreeGrafter"/>
</dbReference>
<keyword evidence="4" id="KW-0732">Signal</keyword>
<feature type="compositionally biased region" description="Low complexity" evidence="5">
    <location>
        <begin position="38"/>
        <end position="49"/>
    </location>
</feature>
<evidence type="ECO:0000256" key="2">
    <source>
        <dbReference type="ARBA" id="ARBA00022448"/>
    </source>
</evidence>
<dbReference type="GO" id="GO:1901982">
    <property type="term" value="F:maltose binding"/>
    <property type="evidence" value="ECO:0007669"/>
    <property type="project" value="TreeGrafter"/>
</dbReference>
<dbReference type="Proteomes" id="UP000199451">
    <property type="component" value="Unassembled WGS sequence"/>
</dbReference>
<evidence type="ECO:0000313" key="6">
    <source>
        <dbReference type="EMBL" id="SDM05791.1"/>
    </source>
</evidence>
<dbReference type="GO" id="GO:0042956">
    <property type="term" value="P:maltodextrin transmembrane transport"/>
    <property type="evidence" value="ECO:0007669"/>
    <property type="project" value="TreeGrafter"/>
</dbReference>
<dbReference type="EMBL" id="FNHL01000001">
    <property type="protein sequence ID" value="SDM05791.1"/>
    <property type="molecule type" value="Genomic_DNA"/>
</dbReference>
<sequence>MTMDRRTVLKNLGVAGTLGALAGCVGVQEQSTEQPANDGSGSSESSGDSTADQEDSAPAGTAKAWYALSDTELPIREANIEAFNEASKHTIEGADIADMRKKTTSAIPAGQGPKTFEWAHDLAGGYLDRGFIVGKGDSLTVDLDAFTGTAAEAAQFDGNVVGLPHSAETVALVYNKDIVDEAPSTVAEMTATMEEYHDPDNNQYGLGMPFADAYFLSAWAHAFGGYYFDSTKEDQLGVDNAETIEGVQFAVDNFVPYMPNDPAYEPQASVFAEGNAAFAINGPWYLNTLNDKGVDYGVVELPTPEGGSPQPYTGITLWYFTKSMEEDGPATAAAQEFVEWFVTNEEIQQEAAQETGSIPVLQSVAESGDLPADVQGFADAVAQGYPMPADPKMNQVWTPVKDALTKSFNGNDVEQAMQTAAEEIRGNWD</sequence>
<evidence type="ECO:0000256" key="4">
    <source>
        <dbReference type="ARBA" id="ARBA00022729"/>
    </source>
</evidence>
<dbReference type="PRINTS" id="PR00181">
    <property type="entry name" value="MALTOSEBP"/>
</dbReference>
<dbReference type="OrthoDB" id="42146at2157"/>
<reference evidence="7" key="1">
    <citation type="submission" date="2016-10" db="EMBL/GenBank/DDBJ databases">
        <authorList>
            <person name="Varghese N."/>
            <person name="Submissions S."/>
        </authorList>
    </citation>
    <scope>NUCLEOTIDE SEQUENCE [LARGE SCALE GENOMIC DNA]</scope>
    <source>
        <strain evidence="7">CGMCC 1.10119</strain>
    </source>
</reference>
<evidence type="ECO:0000256" key="3">
    <source>
        <dbReference type="ARBA" id="ARBA00022597"/>
    </source>
</evidence>
<protein>
    <submittedName>
        <fullName evidence="6">Arabinogalactan oligomer / maltooligosaccharide transport system substrate-binding protein</fullName>
    </submittedName>
</protein>
<evidence type="ECO:0000256" key="1">
    <source>
        <dbReference type="ARBA" id="ARBA00008520"/>
    </source>
</evidence>
<dbReference type="RefSeq" id="WP_089694068.1">
    <property type="nucleotide sequence ID" value="NZ_FNHL01000001.1"/>
</dbReference>
<dbReference type="GO" id="GO:0015144">
    <property type="term" value="F:carbohydrate transmembrane transporter activity"/>
    <property type="evidence" value="ECO:0007669"/>
    <property type="project" value="InterPro"/>
</dbReference>
<dbReference type="STRING" id="660521.SAMN04487949_0680"/>
<comment type="similarity">
    <text evidence="1">Belongs to the bacterial solute-binding protein 1 family.</text>
</comment>
<organism evidence="6 7">
    <name type="scientific">Halogranum gelatinilyticum</name>
    <dbReference type="NCBI Taxonomy" id="660521"/>
    <lineage>
        <taxon>Archaea</taxon>
        <taxon>Methanobacteriati</taxon>
        <taxon>Methanobacteriota</taxon>
        <taxon>Stenosarchaea group</taxon>
        <taxon>Halobacteria</taxon>
        <taxon>Halobacteriales</taxon>
        <taxon>Haloferacaceae</taxon>
    </lineage>
</organism>
<name>A0A1G9Q4W2_9EURY</name>
<dbReference type="PROSITE" id="PS51257">
    <property type="entry name" value="PROKAR_LIPOPROTEIN"/>
    <property type="match status" value="1"/>
</dbReference>
<dbReference type="AlphaFoldDB" id="A0A1G9Q4W2"/>
<dbReference type="PANTHER" id="PTHR30061">
    <property type="entry name" value="MALTOSE-BINDING PERIPLASMIC PROTEIN"/>
    <property type="match status" value="1"/>
</dbReference>